<dbReference type="OrthoDB" id="9783686at2"/>
<proteinExistence type="predicted"/>
<evidence type="ECO:0000256" key="5">
    <source>
        <dbReference type="ARBA" id="ARBA00030918"/>
    </source>
</evidence>
<evidence type="ECO:0000256" key="4">
    <source>
        <dbReference type="ARBA" id="ARBA00023316"/>
    </source>
</evidence>
<dbReference type="GO" id="GO:0009254">
    <property type="term" value="P:peptidoglycan turnover"/>
    <property type="evidence" value="ECO:0007669"/>
    <property type="project" value="InterPro"/>
</dbReference>
<evidence type="ECO:0000313" key="8">
    <source>
        <dbReference type="EMBL" id="TGY89028.1"/>
    </source>
</evidence>
<dbReference type="SUPFAM" id="SSF50685">
    <property type="entry name" value="Barwin-like endoglucanases"/>
    <property type="match status" value="1"/>
</dbReference>
<dbReference type="GO" id="GO:0019867">
    <property type="term" value="C:outer membrane"/>
    <property type="evidence" value="ECO:0007669"/>
    <property type="project" value="InterPro"/>
</dbReference>
<dbReference type="PANTHER" id="PTHR30124:SF0">
    <property type="entry name" value="MEMBRANE-BOUND LYTIC MUREIN TRANSGLYCOSYLASE A"/>
    <property type="match status" value="1"/>
</dbReference>
<evidence type="ECO:0000256" key="3">
    <source>
        <dbReference type="ARBA" id="ARBA00023239"/>
    </source>
</evidence>
<keyword evidence="6" id="KW-0732">Signal</keyword>
<dbReference type="GO" id="GO:0071555">
    <property type="term" value="P:cell wall organization"/>
    <property type="evidence" value="ECO:0007669"/>
    <property type="project" value="UniProtKB-KW"/>
</dbReference>
<dbReference type="Proteomes" id="UP000308054">
    <property type="component" value="Unassembled WGS sequence"/>
</dbReference>
<dbReference type="Pfam" id="PF03562">
    <property type="entry name" value="MltA"/>
    <property type="match status" value="1"/>
</dbReference>
<dbReference type="InterPro" id="IPR026044">
    <property type="entry name" value="MltA"/>
</dbReference>
<comment type="caution">
    <text evidence="8">The sequence shown here is derived from an EMBL/GenBank/DDBJ whole genome shotgun (WGS) entry which is preliminary data.</text>
</comment>
<dbReference type="InterPro" id="IPR010611">
    <property type="entry name" value="3D_dom"/>
</dbReference>
<dbReference type="SMART" id="SM00925">
    <property type="entry name" value="MltA"/>
    <property type="match status" value="1"/>
</dbReference>
<dbReference type="AlphaFoldDB" id="A0A4S2H144"/>
<keyword evidence="3" id="KW-0456">Lyase</keyword>
<keyword evidence="4" id="KW-0961">Cell wall biogenesis/degradation</keyword>
<reference evidence="8 9" key="1">
    <citation type="journal article" date="2017" name="Int. J. Syst. Evol. Microbiol.">
        <title>Marinicauda algicola sp. nov., isolated from a marine red alga Rhodosorus marinus.</title>
        <authorList>
            <person name="Jeong S.E."/>
            <person name="Jeon S.H."/>
            <person name="Chun B.H."/>
            <person name="Kim D.W."/>
            <person name="Jeon C.O."/>
        </authorList>
    </citation>
    <scope>NUCLEOTIDE SEQUENCE [LARGE SCALE GENOMIC DNA]</scope>
    <source>
        <strain evidence="8 9">JCM 31718</strain>
    </source>
</reference>
<evidence type="ECO:0000256" key="2">
    <source>
        <dbReference type="ARBA" id="ARBA00012587"/>
    </source>
</evidence>
<evidence type="ECO:0000256" key="6">
    <source>
        <dbReference type="SAM" id="SignalP"/>
    </source>
</evidence>
<dbReference type="PANTHER" id="PTHR30124">
    <property type="entry name" value="MEMBRANE-BOUND LYTIC MUREIN TRANSGLYCOSYLASE A"/>
    <property type="match status" value="1"/>
</dbReference>
<protein>
    <recommendedName>
        <fullName evidence="2">peptidoglycan lytic exotransglycosylase</fullName>
        <ecNumber evidence="2">4.2.2.n1</ecNumber>
    </recommendedName>
    <alternativeName>
        <fullName evidence="5">Murein hydrolase A</fullName>
    </alternativeName>
</protein>
<evidence type="ECO:0000313" key="9">
    <source>
        <dbReference type="Proteomes" id="UP000308054"/>
    </source>
</evidence>
<evidence type="ECO:0000259" key="7">
    <source>
        <dbReference type="SMART" id="SM00925"/>
    </source>
</evidence>
<dbReference type="Pfam" id="PF06725">
    <property type="entry name" value="3D"/>
    <property type="match status" value="1"/>
</dbReference>
<evidence type="ECO:0000256" key="1">
    <source>
        <dbReference type="ARBA" id="ARBA00001420"/>
    </source>
</evidence>
<dbReference type="Gene3D" id="2.40.40.10">
    <property type="entry name" value="RlpA-like domain"/>
    <property type="match status" value="1"/>
</dbReference>
<dbReference type="RefSeq" id="WP_135995566.1">
    <property type="nucleotide sequence ID" value="NZ_CP071057.1"/>
</dbReference>
<gene>
    <name evidence="8" type="ORF">E5163_07815</name>
</gene>
<dbReference type="CDD" id="cd14485">
    <property type="entry name" value="mltA_like_LT_A"/>
    <property type="match status" value="1"/>
</dbReference>
<dbReference type="PIRSF" id="PIRSF019422">
    <property type="entry name" value="MltA"/>
    <property type="match status" value="1"/>
</dbReference>
<dbReference type="InterPro" id="IPR036908">
    <property type="entry name" value="RlpA-like_sf"/>
</dbReference>
<dbReference type="Gene3D" id="2.40.240.50">
    <property type="entry name" value="Barwin-like endoglucanases"/>
    <property type="match status" value="1"/>
</dbReference>
<feature type="chain" id="PRO_5020200204" description="peptidoglycan lytic exotransglycosylase" evidence="6">
    <location>
        <begin position="33"/>
        <end position="416"/>
    </location>
</feature>
<dbReference type="InterPro" id="IPR005300">
    <property type="entry name" value="MltA_B"/>
</dbReference>
<accession>A0A4S2H144</accession>
<sequence length="416" mass="44494">MSRLPIRTGPSPASSLSRVFALGLGLVLAACASTPPAPQPGAESPVPVEPVAPARSAATSFDALPGWNRTDPSAALSAFVESCRRIDARPDHEPMSAQAAYAGTVGDWRGVCAEAAVLQAGRAGPDAARGFFERAFTPFSLSGTGRLTAYYEPVVEVRARPDSEFSMALRARPDDLLTGDLGQFIAGLEGRRIVGRASEDRFEPYRPRADIEALDLGVPIAWGRPIEVFFLQIQGSGRLVWPDGSVARAAFAAHNGLPYVSIGRVLIDRGELSPHDASKEDIEAWLRAREPQAWTALFNENPRYVFFQLQPLTDPDRGPAGSQGAPLTPMASLAVDPAHHAWGVPIFLQAAIHGDPDWSGLVIAQDAGGAIQGPLRGDLFIGWGEEAGYRAGRQNADARWFVLLPNRLAARIARTS</sequence>
<organism evidence="8 9">
    <name type="scientific">Marinicauda algicola</name>
    <dbReference type="NCBI Taxonomy" id="2029849"/>
    <lineage>
        <taxon>Bacteria</taxon>
        <taxon>Pseudomonadati</taxon>
        <taxon>Pseudomonadota</taxon>
        <taxon>Alphaproteobacteria</taxon>
        <taxon>Maricaulales</taxon>
        <taxon>Maricaulaceae</taxon>
        <taxon>Marinicauda</taxon>
    </lineage>
</organism>
<dbReference type="CDD" id="cd14668">
    <property type="entry name" value="mlta_B"/>
    <property type="match status" value="1"/>
</dbReference>
<comment type="catalytic activity">
    <reaction evidence="1">
        <text>Exolytic cleavage of the (1-&gt;4)-beta-glycosidic linkage between N-acetylmuramic acid (MurNAc) and N-acetylglucosamine (GlcNAc) residues in peptidoglycan, from either the reducing or the non-reducing ends of the peptidoglycan chains, with concomitant formation of a 1,6-anhydrobond in the MurNAc residue.</text>
        <dbReference type="EC" id="4.2.2.n1"/>
    </reaction>
</comment>
<name>A0A4S2H144_9PROT</name>
<dbReference type="PROSITE" id="PS51257">
    <property type="entry name" value="PROKAR_LIPOPROTEIN"/>
    <property type="match status" value="1"/>
</dbReference>
<dbReference type="GO" id="GO:0008933">
    <property type="term" value="F:peptidoglycan lytic transglycosylase activity"/>
    <property type="evidence" value="ECO:0007669"/>
    <property type="project" value="TreeGrafter"/>
</dbReference>
<dbReference type="EC" id="4.2.2.n1" evidence="2"/>
<dbReference type="GO" id="GO:0009253">
    <property type="term" value="P:peptidoglycan catabolic process"/>
    <property type="evidence" value="ECO:0007669"/>
    <property type="project" value="TreeGrafter"/>
</dbReference>
<dbReference type="EMBL" id="SRXW01000002">
    <property type="protein sequence ID" value="TGY89028.1"/>
    <property type="molecule type" value="Genomic_DNA"/>
</dbReference>
<keyword evidence="9" id="KW-1185">Reference proteome</keyword>
<feature type="domain" description="Lytic transglycosylase MltA" evidence="7">
    <location>
        <begin position="154"/>
        <end position="308"/>
    </location>
</feature>
<feature type="signal peptide" evidence="6">
    <location>
        <begin position="1"/>
        <end position="32"/>
    </location>
</feature>
<dbReference type="GO" id="GO:0004553">
    <property type="term" value="F:hydrolase activity, hydrolyzing O-glycosyl compounds"/>
    <property type="evidence" value="ECO:0007669"/>
    <property type="project" value="InterPro"/>
</dbReference>